<protein>
    <submittedName>
        <fullName evidence="1">Uncharacterized protein</fullName>
    </submittedName>
</protein>
<dbReference type="Gene3D" id="3.90.180.10">
    <property type="entry name" value="Medium-chain alcohol dehydrogenases, catalytic domain"/>
    <property type="match status" value="1"/>
</dbReference>
<sequence>MNGQTVAAAGKNYDIPAKMKALQYSGPETFAVVEIDVPDIGDDDVLVRSPSP</sequence>
<evidence type="ECO:0000313" key="2">
    <source>
        <dbReference type="Proteomes" id="UP000245464"/>
    </source>
</evidence>
<gene>
    <name evidence="1" type="ORF">PtrM4_127470</name>
</gene>
<dbReference type="RefSeq" id="XP_001939846.2">
    <property type="nucleotide sequence ID" value="XM_001939811.2"/>
</dbReference>
<name>A0A2W1E1T6_9PLEO</name>
<dbReference type="GeneID" id="6347804"/>
<dbReference type="Proteomes" id="UP000245464">
    <property type="component" value="Chromosome 7"/>
</dbReference>
<dbReference type="AlphaFoldDB" id="A0A2W1E1T6"/>
<organism evidence="1 2">
    <name type="scientific">Pyrenophora tritici-repentis</name>
    <dbReference type="NCBI Taxonomy" id="45151"/>
    <lineage>
        <taxon>Eukaryota</taxon>
        <taxon>Fungi</taxon>
        <taxon>Dikarya</taxon>
        <taxon>Ascomycota</taxon>
        <taxon>Pezizomycotina</taxon>
        <taxon>Dothideomycetes</taxon>
        <taxon>Pleosporomycetidae</taxon>
        <taxon>Pleosporales</taxon>
        <taxon>Pleosporineae</taxon>
        <taxon>Pleosporaceae</taxon>
        <taxon>Pyrenophora</taxon>
    </lineage>
</organism>
<accession>A0A2W1E1T6</accession>
<dbReference type="SUPFAM" id="SSF50129">
    <property type="entry name" value="GroES-like"/>
    <property type="match status" value="1"/>
</dbReference>
<reference evidence="1" key="1">
    <citation type="journal article" date="2018" name="BMC Genomics">
        <title>Comparative genomics of the wheat fungal pathogen Pyrenophora tritici-repentis reveals chromosomal variations and genome plasticity.</title>
        <authorList>
            <person name="Moolhuijzen P."/>
            <person name="See P.T."/>
            <person name="Hane J.K."/>
            <person name="Shi G."/>
            <person name="Liu Z."/>
            <person name="Oliver R.P."/>
            <person name="Moffat C.S."/>
        </authorList>
    </citation>
    <scope>NUCLEOTIDE SEQUENCE [LARGE SCALE GENOMIC DNA]</scope>
    <source>
        <strain evidence="1">M4</strain>
    </source>
</reference>
<proteinExistence type="predicted"/>
<evidence type="ECO:0000313" key="1">
    <source>
        <dbReference type="EMBL" id="KAF7568134.1"/>
    </source>
</evidence>
<dbReference type="InterPro" id="IPR011032">
    <property type="entry name" value="GroES-like_sf"/>
</dbReference>
<dbReference type="EMBL" id="NQIK02000007">
    <property type="protein sequence ID" value="KAF7568134.1"/>
    <property type="molecule type" value="Genomic_DNA"/>
</dbReference>
<comment type="caution">
    <text evidence="1">The sequence shown here is derived from an EMBL/GenBank/DDBJ whole genome shotgun (WGS) entry which is preliminary data.</text>
</comment>
<dbReference type="KEGG" id="ptrr:6347804"/>